<dbReference type="SUPFAM" id="SSF47923">
    <property type="entry name" value="Ypt/Rab-GAP domain of gyp1p"/>
    <property type="match status" value="1"/>
</dbReference>
<feature type="region of interest" description="Disordered" evidence="2">
    <location>
        <begin position="627"/>
        <end position="647"/>
    </location>
</feature>
<dbReference type="GO" id="GO:0005789">
    <property type="term" value="C:endoplasmic reticulum membrane"/>
    <property type="evidence" value="ECO:0007669"/>
    <property type="project" value="TreeGrafter"/>
</dbReference>
<comment type="caution">
    <text evidence="4">The sequence shown here is derived from an EMBL/GenBank/DDBJ whole genome shotgun (WGS) entry which is preliminary data.</text>
</comment>
<dbReference type="PANTHER" id="PTHR20913">
    <property type="entry name" value="TBC1 DOMAIN FAMILY MEMBER 20/GTPASE"/>
    <property type="match status" value="1"/>
</dbReference>
<evidence type="ECO:0000256" key="1">
    <source>
        <dbReference type="ARBA" id="ARBA00022468"/>
    </source>
</evidence>
<dbReference type="InterPro" id="IPR035969">
    <property type="entry name" value="Rab-GAP_TBC_sf"/>
</dbReference>
<dbReference type="OrthoDB" id="47254at2759"/>
<dbReference type="Pfam" id="PF00566">
    <property type="entry name" value="RabGAP-TBC"/>
    <property type="match status" value="1"/>
</dbReference>
<name>K0T1I1_THAOC</name>
<dbReference type="EMBL" id="AGNL01017420">
    <property type="protein sequence ID" value="EJK64297.1"/>
    <property type="molecule type" value="Genomic_DNA"/>
</dbReference>
<dbReference type="Proteomes" id="UP000266841">
    <property type="component" value="Unassembled WGS sequence"/>
</dbReference>
<dbReference type="GO" id="GO:0006888">
    <property type="term" value="P:endoplasmic reticulum to Golgi vesicle-mediated transport"/>
    <property type="evidence" value="ECO:0007669"/>
    <property type="project" value="TreeGrafter"/>
</dbReference>
<accession>K0T1I1</accession>
<evidence type="ECO:0000313" key="5">
    <source>
        <dbReference type="Proteomes" id="UP000266841"/>
    </source>
</evidence>
<dbReference type="Gene3D" id="1.10.472.80">
    <property type="entry name" value="Ypt/Rab-GAP domain of gyp1p, domain 3"/>
    <property type="match status" value="1"/>
</dbReference>
<dbReference type="AlphaFoldDB" id="K0T1I1"/>
<reference evidence="4 5" key="1">
    <citation type="journal article" date="2012" name="Genome Biol.">
        <title>Genome and low-iron response of an oceanic diatom adapted to chronic iron limitation.</title>
        <authorList>
            <person name="Lommer M."/>
            <person name="Specht M."/>
            <person name="Roy A.S."/>
            <person name="Kraemer L."/>
            <person name="Andreson R."/>
            <person name="Gutowska M.A."/>
            <person name="Wolf J."/>
            <person name="Bergner S.V."/>
            <person name="Schilhabel M.B."/>
            <person name="Klostermeier U.C."/>
            <person name="Beiko R.G."/>
            <person name="Rosenstiel P."/>
            <person name="Hippler M."/>
            <person name="Laroche J."/>
        </authorList>
    </citation>
    <scope>NUCLEOTIDE SEQUENCE [LARGE SCALE GENOMIC DNA]</scope>
    <source>
        <strain evidence="4 5">CCMP1005</strain>
    </source>
</reference>
<sequence length="951" mass="106363">RARAGARRLGARSRIGATERTRATYITYNRQHQRTSDLYPAALHSIVLPWLRVRCKSTLLQYCVVFAIAAKVEPYQLLQYQPNPTRTARRPRKAAWASRLAMAVMSSSERLASKTQEIRRVLSEPTVDLWRLRELALSDGGLVNGGVEVTEETVATVDGSHKQIAHPLLFLLADSLRKLAWPKLVGADVDGILNCRGEALDLPSPEDGSDLISTPSTIPHLSYDHAQIERDVSRVTWHLLTGNQRSRNFQMKNKHRRKIAQLLRKKQRRLGDYLNLTLILSYDSLVDGERRVEGSNNVPSGLVGSDDRLRYYQGFHDIGSIVLSTLDGVTMPTSPSSNSAYLPSLSDAGAIESTNAAASQMGLGLACQVLLRLSHSHLRDAMRANFHQLQCALKLIVMPLLATLDPQLHSHLRDCEMEPYFCLSWIITWFSHDIRDTSLIKRLYDCFIVSHPLLVVYMSVAMMVHPLNRLEVLGVDCDFACVHNALAELPKNSSNVGWKYTPGDGTGDGEEEGSLNDFSMMDQSADTNDEDGSVVSLNGVSRGKSRVPFQELIDLSIDMMHNIPPRNLINLAKRYHDEITLNPLIVQASSIAMLQPPPAWALKTHADSDWIVRQKVRELSGNTKLNRHQRKNRAKLGTRSDKSMSIDLSETSPSSIALVRPSLKVIIASGTGPDGRADAKRRRKKRKLIVRCAVVIFLAAAVVAFRGHGSCDDFAEIEQDSRVLASAGEELQEWHIDGDAQMTVEENEMEDKIETFDDHIEDETVVKQIYPEEETTEEVRTDYECDDNESTRHDLSALDGLKADHETDVVTTSYVDQSLIDNSVSQAFLKLVFWKSALFIRNITSTVSRKYSIKRNLNHLDHHVGFVMGQVIDVVHVAWRHARLGWKAVAPSIKKGLLSEIESGGESDLSDGAVQTWQKRHWRSPIVNIISDVTTKRSKATNDITSNLNTK</sequence>
<proteinExistence type="predicted"/>
<evidence type="ECO:0000256" key="2">
    <source>
        <dbReference type="SAM" id="MobiDB-lite"/>
    </source>
</evidence>
<keyword evidence="1" id="KW-0343">GTPase activation</keyword>
<dbReference type="GO" id="GO:0005096">
    <property type="term" value="F:GTPase activator activity"/>
    <property type="evidence" value="ECO:0007669"/>
    <property type="project" value="UniProtKB-KW"/>
</dbReference>
<dbReference type="InterPro" id="IPR000195">
    <property type="entry name" value="Rab-GAP-TBC_dom"/>
</dbReference>
<feature type="domain" description="Rab-GAP TBC" evidence="3">
    <location>
        <begin position="171"/>
        <end position="451"/>
    </location>
</feature>
<evidence type="ECO:0000313" key="4">
    <source>
        <dbReference type="EMBL" id="EJK64297.1"/>
    </source>
</evidence>
<dbReference type="Gene3D" id="1.10.8.1310">
    <property type="match status" value="1"/>
</dbReference>
<feature type="compositionally biased region" description="Basic residues" evidence="2">
    <location>
        <begin position="627"/>
        <end position="636"/>
    </location>
</feature>
<evidence type="ECO:0000259" key="3">
    <source>
        <dbReference type="PROSITE" id="PS50086"/>
    </source>
</evidence>
<dbReference type="PANTHER" id="PTHR20913:SF7">
    <property type="entry name" value="RE60063P"/>
    <property type="match status" value="1"/>
</dbReference>
<gene>
    <name evidence="4" type="ORF">THAOC_14982</name>
</gene>
<dbReference type="InterPro" id="IPR045913">
    <property type="entry name" value="TBC20/Gyp8-like"/>
</dbReference>
<protein>
    <recommendedName>
        <fullName evidence="3">Rab-GAP TBC domain-containing protein</fullName>
    </recommendedName>
</protein>
<feature type="non-terminal residue" evidence="4">
    <location>
        <position position="1"/>
    </location>
</feature>
<organism evidence="4 5">
    <name type="scientific">Thalassiosira oceanica</name>
    <name type="common">Marine diatom</name>
    <dbReference type="NCBI Taxonomy" id="159749"/>
    <lineage>
        <taxon>Eukaryota</taxon>
        <taxon>Sar</taxon>
        <taxon>Stramenopiles</taxon>
        <taxon>Ochrophyta</taxon>
        <taxon>Bacillariophyta</taxon>
        <taxon>Coscinodiscophyceae</taxon>
        <taxon>Thalassiosirophycidae</taxon>
        <taxon>Thalassiosirales</taxon>
        <taxon>Thalassiosiraceae</taxon>
        <taxon>Thalassiosira</taxon>
    </lineage>
</organism>
<keyword evidence="5" id="KW-1185">Reference proteome</keyword>
<dbReference type="eggNOG" id="KOG2595">
    <property type="taxonomic scope" value="Eukaryota"/>
</dbReference>
<dbReference type="PROSITE" id="PS50086">
    <property type="entry name" value="TBC_RABGAP"/>
    <property type="match status" value="1"/>
</dbReference>